<dbReference type="Gene3D" id="3.40.630.20">
    <property type="entry name" value="Peptidase C15, pyroglutamyl peptidase I-like"/>
    <property type="match status" value="1"/>
</dbReference>
<evidence type="ECO:0000256" key="4">
    <source>
        <dbReference type="ARBA" id="ARBA00006641"/>
    </source>
</evidence>
<keyword evidence="7 9" id="KW-0378">Hydrolase</keyword>
<keyword evidence="13" id="KW-1185">Reference proteome</keyword>
<reference evidence="12 13" key="1">
    <citation type="submission" date="2021-03" db="EMBL/GenBank/DDBJ databases">
        <title>Sequencing the genomes of 1000 actinobacteria strains.</title>
        <authorList>
            <person name="Klenk H.-P."/>
        </authorList>
    </citation>
    <scope>NUCLEOTIDE SEQUENCE [LARGE SCALE GENOMIC DNA]</scope>
    <source>
        <strain evidence="12 13">DSM 24221</strain>
    </source>
</reference>
<evidence type="ECO:0000256" key="11">
    <source>
        <dbReference type="PROSITE-ProRule" id="PRU10077"/>
    </source>
</evidence>
<sequence length="211" mass="22052">MTTVLLTGFSPFAGDARNPSEEVVRDVAQQWEGEERLVTEILPVAYDAAGSRLRELIAEHIPDVIIAVGLAGGRTAVTPERVAINLRDARIPDNAGARPVDEPSVPGGPAAHFATLPVKAIVRDITRAGIPAAVSDTAGTFVCNHTFYVAADAAATTDARAGFIHVPWSAETAPDGAPSIAHADLVRAIGIAIRTTLGTTRDLREPAGDTH</sequence>
<evidence type="ECO:0000256" key="7">
    <source>
        <dbReference type="ARBA" id="ARBA00022801"/>
    </source>
</evidence>
<evidence type="ECO:0000256" key="2">
    <source>
        <dbReference type="ARBA" id="ARBA00002280"/>
    </source>
</evidence>
<dbReference type="InterPro" id="IPR016125">
    <property type="entry name" value="Peptidase_C15-like"/>
</dbReference>
<evidence type="ECO:0000256" key="1">
    <source>
        <dbReference type="ARBA" id="ARBA00001770"/>
    </source>
</evidence>
<protein>
    <recommendedName>
        <fullName evidence="9">Pyrrolidone-carboxylate peptidase</fullName>
        <ecNumber evidence="9">3.4.19.3</ecNumber>
    </recommendedName>
    <alternativeName>
        <fullName evidence="9">5-oxoprolyl-peptidase</fullName>
    </alternativeName>
    <alternativeName>
        <fullName evidence="9">Pyroglutamyl-peptidase I</fullName>
        <shortName evidence="9">PGP-I</shortName>
        <shortName evidence="9">Pyrase</shortName>
    </alternativeName>
</protein>
<dbReference type="CDD" id="cd00501">
    <property type="entry name" value="Peptidase_C15"/>
    <property type="match status" value="1"/>
</dbReference>
<dbReference type="SUPFAM" id="SSF53182">
    <property type="entry name" value="Pyrrolidone carboxyl peptidase (pyroglutamate aminopeptidase)"/>
    <property type="match status" value="1"/>
</dbReference>
<dbReference type="NCBIfam" id="TIGR00504">
    <property type="entry name" value="pyro_pdase"/>
    <property type="match status" value="1"/>
</dbReference>
<proteinExistence type="inferred from homology"/>
<evidence type="ECO:0000256" key="6">
    <source>
        <dbReference type="ARBA" id="ARBA00022670"/>
    </source>
</evidence>
<comment type="subcellular location">
    <subcellularLocation>
        <location evidence="3 9">Cytoplasm</location>
    </subcellularLocation>
</comment>
<comment type="similarity">
    <text evidence="4 9">Belongs to the peptidase C15 family.</text>
</comment>
<comment type="subunit">
    <text evidence="9">Homotetramer.</text>
</comment>
<dbReference type="InterPro" id="IPR033693">
    <property type="entry name" value="PGPEP1_Glu_AS"/>
</dbReference>
<dbReference type="InterPro" id="IPR033694">
    <property type="entry name" value="PGPEP1_Cys_AS"/>
</dbReference>
<name>A0ABS4ZKP9_9MICO</name>
<dbReference type="InterPro" id="IPR036440">
    <property type="entry name" value="Peptidase_C15-like_sf"/>
</dbReference>
<dbReference type="NCBIfam" id="NF009676">
    <property type="entry name" value="PRK13197.1"/>
    <property type="match status" value="1"/>
</dbReference>
<evidence type="ECO:0000256" key="5">
    <source>
        <dbReference type="ARBA" id="ARBA00022490"/>
    </source>
</evidence>
<dbReference type="Pfam" id="PF01470">
    <property type="entry name" value="Peptidase_C15"/>
    <property type="match status" value="1"/>
</dbReference>
<evidence type="ECO:0000256" key="3">
    <source>
        <dbReference type="ARBA" id="ARBA00004496"/>
    </source>
</evidence>
<dbReference type="PIRSF" id="PIRSF015592">
    <property type="entry name" value="Prld-crbxl_pptds"/>
    <property type="match status" value="1"/>
</dbReference>
<organism evidence="12 13">
    <name type="scientific">Microbacterium amylolyticum</name>
    <dbReference type="NCBI Taxonomy" id="936337"/>
    <lineage>
        <taxon>Bacteria</taxon>
        <taxon>Bacillati</taxon>
        <taxon>Actinomycetota</taxon>
        <taxon>Actinomycetes</taxon>
        <taxon>Micrococcales</taxon>
        <taxon>Microbacteriaceae</taxon>
        <taxon>Microbacterium</taxon>
    </lineage>
</organism>
<dbReference type="InterPro" id="IPR029762">
    <property type="entry name" value="PGP-I_bact-type"/>
</dbReference>
<feature type="active site" evidence="9 10">
    <location>
        <position position="80"/>
    </location>
</feature>
<evidence type="ECO:0000256" key="8">
    <source>
        <dbReference type="ARBA" id="ARBA00022807"/>
    </source>
</evidence>
<evidence type="ECO:0000256" key="9">
    <source>
        <dbReference type="HAMAP-Rule" id="MF_00417"/>
    </source>
</evidence>
<dbReference type="PANTHER" id="PTHR23402">
    <property type="entry name" value="PROTEASE FAMILY C15 PYROGLUTAMYL-PEPTIDASE I-RELATED"/>
    <property type="match status" value="1"/>
</dbReference>
<dbReference type="InterPro" id="IPR000816">
    <property type="entry name" value="Peptidase_C15"/>
</dbReference>
<evidence type="ECO:0000313" key="13">
    <source>
        <dbReference type="Proteomes" id="UP001519362"/>
    </source>
</evidence>
<keyword evidence="8 9" id="KW-0788">Thiol protease</keyword>
<comment type="function">
    <text evidence="2 9">Removes 5-oxoproline from various penultimate amino acid residues except L-proline.</text>
</comment>
<dbReference type="PROSITE" id="PS01334">
    <property type="entry name" value="PYRASE_CYS"/>
    <property type="match status" value="1"/>
</dbReference>
<gene>
    <name evidence="9" type="primary">pcp</name>
    <name evidence="12" type="ORF">JOF34_001597</name>
</gene>
<comment type="caution">
    <text evidence="12">The sequence shown here is derived from an EMBL/GenBank/DDBJ whole genome shotgun (WGS) entry which is preliminary data.</text>
</comment>
<evidence type="ECO:0000256" key="10">
    <source>
        <dbReference type="PROSITE-ProRule" id="PRU10076"/>
    </source>
</evidence>
<dbReference type="EC" id="3.4.19.3" evidence="9"/>
<keyword evidence="6 9" id="KW-0645">Protease</keyword>
<dbReference type="EMBL" id="JAGIOL010000001">
    <property type="protein sequence ID" value="MBP2437011.1"/>
    <property type="molecule type" value="Genomic_DNA"/>
</dbReference>
<keyword evidence="5 9" id="KW-0963">Cytoplasm</keyword>
<dbReference type="HAMAP" id="MF_00417">
    <property type="entry name" value="Pyrrolid_peptidase"/>
    <property type="match status" value="1"/>
</dbReference>
<feature type="active site" evidence="9">
    <location>
        <position position="165"/>
    </location>
</feature>
<evidence type="ECO:0000313" key="12">
    <source>
        <dbReference type="EMBL" id="MBP2437011.1"/>
    </source>
</evidence>
<dbReference type="PRINTS" id="PR00706">
    <property type="entry name" value="PYROGLUPTASE"/>
</dbReference>
<feature type="active site" evidence="9 11">
    <location>
        <position position="143"/>
    </location>
</feature>
<accession>A0ABS4ZKP9</accession>
<dbReference type="PANTHER" id="PTHR23402:SF1">
    <property type="entry name" value="PYROGLUTAMYL-PEPTIDASE I"/>
    <property type="match status" value="1"/>
</dbReference>
<dbReference type="RefSeq" id="WP_165134986.1">
    <property type="nucleotide sequence ID" value="NZ_CP049253.1"/>
</dbReference>
<dbReference type="PROSITE" id="PS01333">
    <property type="entry name" value="PYRASE_GLU"/>
    <property type="match status" value="1"/>
</dbReference>
<dbReference type="Proteomes" id="UP001519362">
    <property type="component" value="Unassembled WGS sequence"/>
</dbReference>
<comment type="catalytic activity">
    <reaction evidence="1 9 10">
        <text>Release of an N-terminal pyroglutamyl group from a polypeptide, the second amino acid generally not being Pro.</text>
        <dbReference type="EC" id="3.4.19.3"/>
    </reaction>
</comment>
<dbReference type="GO" id="GO:0016920">
    <property type="term" value="F:pyroglutamyl-peptidase activity"/>
    <property type="evidence" value="ECO:0007669"/>
    <property type="project" value="UniProtKB-EC"/>
</dbReference>